<evidence type="ECO:0000256" key="7">
    <source>
        <dbReference type="ARBA" id="ARBA00023010"/>
    </source>
</evidence>
<comment type="subcellular location">
    <subcellularLocation>
        <location evidence="1">Nucleus</location>
        <location evidence="1">Nuclear pore complex</location>
    </subcellularLocation>
</comment>
<accession>A0AAD9VCK9</accession>
<comment type="caution">
    <text evidence="12">The sequence shown here is derived from an EMBL/GenBank/DDBJ whole genome shotgun (WGS) entry which is preliminary data.</text>
</comment>
<evidence type="ECO:0000256" key="10">
    <source>
        <dbReference type="SAM" id="MobiDB-lite"/>
    </source>
</evidence>
<feature type="compositionally biased region" description="Polar residues" evidence="10">
    <location>
        <begin position="194"/>
        <end position="226"/>
    </location>
</feature>
<gene>
    <name evidence="12" type="ORF">P5673_005988</name>
</gene>
<evidence type="ECO:0000256" key="2">
    <source>
        <dbReference type="ARBA" id="ARBA00022448"/>
    </source>
</evidence>
<sequence>MAKRVADKELTHDNWDQEDDEEEAGHFKIASDEDLSKRKIIKAKRRVNTADKQDGGIFQGFSGFSGLNNNSKGFGAGSIGMKPLASSSSNTFSNIKPVLADTCATVPSSSNAGQNGVKNSLSGKPSDHQQSSVSYQDNIKALNESVLAWIQKHINLNPYVDLSPIFNDYKEHMKEIDLKFSASTSITEATLNDTPTTVSASQPTAKDTSTFGASQTVQLKKSSENINKGECSEKEATICEPGTSTEETAEDEVPKPKSVVVAEEGAFHSIRCKLFYKRESDWVELGLGMMNLKKLEEKTLVLVRNDTTLGKILLNIYLAENTPISRSGKNNVILMSIPNPPLFSKDSEGDNSKPATYLIRVKTAQDADELHTQLNANKPSS</sequence>
<evidence type="ECO:0000313" key="12">
    <source>
        <dbReference type="EMBL" id="KAK2569102.1"/>
    </source>
</evidence>
<keyword evidence="3" id="KW-0677">Repeat</keyword>
<evidence type="ECO:0000256" key="5">
    <source>
        <dbReference type="ARBA" id="ARBA00022927"/>
    </source>
</evidence>
<keyword evidence="2" id="KW-0813">Transport</keyword>
<dbReference type="Pfam" id="PF08911">
    <property type="entry name" value="NUP50"/>
    <property type="match status" value="1"/>
</dbReference>
<proteinExistence type="predicted"/>
<name>A0AAD9VCK9_ACRCE</name>
<dbReference type="InterPro" id="IPR011993">
    <property type="entry name" value="PH-like_dom_sf"/>
</dbReference>
<evidence type="ECO:0000259" key="11">
    <source>
        <dbReference type="SMART" id="SM00160"/>
    </source>
</evidence>
<keyword evidence="4" id="KW-0509">mRNA transport</keyword>
<dbReference type="Proteomes" id="UP001249851">
    <property type="component" value="Unassembled WGS sequence"/>
</dbReference>
<reference evidence="12" key="1">
    <citation type="journal article" date="2023" name="G3 (Bethesda)">
        <title>Whole genome assembly and annotation of the endangered Caribbean coral Acropora cervicornis.</title>
        <authorList>
            <person name="Selwyn J.D."/>
            <person name="Vollmer S.V."/>
        </authorList>
    </citation>
    <scope>NUCLEOTIDE SEQUENCE</scope>
    <source>
        <strain evidence="12">K2</strain>
    </source>
</reference>
<reference evidence="12" key="2">
    <citation type="journal article" date="2023" name="Science">
        <title>Genomic signatures of disease resistance in endangered staghorn corals.</title>
        <authorList>
            <person name="Vollmer S.V."/>
            <person name="Selwyn J.D."/>
            <person name="Despard B.A."/>
            <person name="Roesel C.L."/>
        </authorList>
    </citation>
    <scope>NUCLEOTIDE SEQUENCE</scope>
    <source>
        <strain evidence="12">K2</strain>
    </source>
</reference>
<evidence type="ECO:0000256" key="6">
    <source>
        <dbReference type="ARBA" id="ARBA00022990"/>
    </source>
</evidence>
<evidence type="ECO:0000256" key="4">
    <source>
        <dbReference type="ARBA" id="ARBA00022816"/>
    </source>
</evidence>
<dbReference type="CDD" id="cd13170">
    <property type="entry name" value="RanBD_NUP50"/>
    <property type="match status" value="1"/>
</dbReference>
<dbReference type="InterPro" id="IPR000156">
    <property type="entry name" value="Ran_bind_dom"/>
</dbReference>
<feature type="region of interest" description="Disordered" evidence="10">
    <location>
        <begin position="1"/>
        <end position="24"/>
    </location>
</feature>
<dbReference type="SUPFAM" id="SSF50729">
    <property type="entry name" value="PH domain-like"/>
    <property type="match status" value="1"/>
</dbReference>
<evidence type="ECO:0000256" key="8">
    <source>
        <dbReference type="ARBA" id="ARBA00023132"/>
    </source>
</evidence>
<dbReference type="GO" id="GO:0005643">
    <property type="term" value="C:nuclear pore"/>
    <property type="evidence" value="ECO:0007669"/>
    <property type="project" value="UniProtKB-SubCell"/>
</dbReference>
<dbReference type="SMART" id="SM00160">
    <property type="entry name" value="RanBD"/>
    <property type="match status" value="1"/>
</dbReference>
<evidence type="ECO:0000256" key="1">
    <source>
        <dbReference type="ARBA" id="ARBA00004567"/>
    </source>
</evidence>
<evidence type="ECO:0000313" key="13">
    <source>
        <dbReference type="Proteomes" id="UP001249851"/>
    </source>
</evidence>
<keyword evidence="7" id="KW-0811">Translocation</keyword>
<feature type="region of interest" description="Disordered" evidence="10">
    <location>
        <begin position="106"/>
        <end position="134"/>
    </location>
</feature>
<dbReference type="AlphaFoldDB" id="A0AAD9VCK9"/>
<protein>
    <submittedName>
        <fullName evidence="12">Nuclear pore complex protein Nup50</fullName>
    </submittedName>
</protein>
<organism evidence="12 13">
    <name type="scientific">Acropora cervicornis</name>
    <name type="common">Staghorn coral</name>
    <dbReference type="NCBI Taxonomy" id="6130"/>
    <lineage>
        <taxon>Eukaryota</taxon>
        <taxon>Metazoa</taxon>
        <taxon>Cnidaria</taxon>
        <taxon>Anthozoa</taxon>
        <taxon>Hexacorallia</taxon>
        <taxon>Scleractinia</taxon>
        <taxon>Astrocoeniina</taxon>
        <taxon>Acroporidae</taxon>
        <taxon>Acropora</taxon>
    </lineage>
</organism>
<evidence type="ECO:0000256" key="3">
    <source>
        <dbReference type="ARBA" id="ARBA00022737"/>
    </source>
</evidence>
<dbReference type="EMBL" id="JARQWQ010000010">
    <property type="protein sequence ID" value="KAK2569102.1"/>
    <property type="molecule type" value="Genomic_DNA"/>
</dbReference>
<keyword evidence="5" id="KW-0653">Protein transport</keyword>
<feature type="compositionally biased region" description="Basic and acidic residues" evidence="10">
    <location>
        <begin position="1"/>
        <end position="15"/>
    </location>
</feature>
<feature type="domain" description="RanBD1" evidence="11">
    <location>
        <begin position="251"/>
        <end position="377"/>
    </location>
</feature>
<dbReference type="Gene3D" id="2.30.29.30">
    <property type="entry name" value="Pleckstrin-homology domain (PH domain)/Phosphotyrosine-binding domain (PTB)"/>
    <property type="match status" value="1"/>
</dbReference>
<feature type="region of interest" description="Disordered" evidence="10">
    <location>
        <begin position="194"/>
        <end position="256"/>
    </location>
</feature>
<dbReference type="Pfam" id="PF00638">
    <property type="entry name" value="Ran_BP1"/>
    <property type="match status" value="1"/>
</dbReference>
<dbReference type="GO" id="GO:0006606">
    <property type="term" value="P:protein import into nucleus"/>
    <property type="evidence" value="ECO:0007669"/>
    <property type="project" value="TreeGrafter"/>
</dbReference>
<dbReference type="PANTHER" id="PTHR23138">
    <property type="entry name" value="RAN BINDING PROTEIN"/>
    <property type="match status" value="1"/>
</dbReference>
<keyword evidence="6" id="KW-0007">Acetylation</keyword>
<dbReference type="InterPro" id="IPR015007">
    <property type="entry name" value="NUP2/50/61"/>
</dbReference>
<keyword evidence="13" id="KW-1185">Reference proteome</keyword>
<dbReference type="InterPro" id="IPR045255">
    <property type="entry name" value="RanBP1-like"/>
</dbReference>
<dbReference type="PANTHER" id="PTHR23138:SF141">
    <property type="entry name" value="NUCLEAR PORE COMPLEX PROTEIN NUP50"/>
    <property type="match status" value="1"/>
</dbReference>
<dbReference type="GO" id="GO:0051028">
    <property type="term" value="P:mRNA transport"/>
    <property type="evidence" value="ECO:0007669"/>
    <property type="project" value="UniProtKB-KW"/>
</dbReference>
<evidence type="ECO:0000256" key="9">
    <source>
        <dbReference type="ARBA" id="ARBA00023242"/>
    </source>
</evidence>
<keyword evidence="8" id="KW-0906">Nuclear pore complex</keyword>
<keyword evidence="9" id="KW-0539">Nucleus</keyword>